<evidence type="ECO:0000313" key="3">
    <source>
        <dbReference type="Proteomes" id="UP000244152"/>
    </source>
</evidence>
<feature type="domain" description="DUF3739" evidence="1">
    <location>
        <begin position="142"/>
        <end position="212"/>
    </location>
</feature>
<proteinExistence type="predicted"/>
<organism evidence="2 3">
    <name type="scientific">Nitrosospira multiformis</name>
    <dbReference type="NCBI Taxonomy" id="1231"/>
    <lineage>
        <taxon>Bacteria</taxon>
        <taxon>Pseudomonadati</taxon>
        <taxon>Pseudomonadota</taxon>
        <taxon>Betaproteobacteria</taxon>
        <taxon>Nitrosomonadales</taxon>
        <taxon>Nitrosomonadaceae</taxon>
        <taxon>Nitrosospira</taxon>
    </lineage>
</organism>
<name>A0A2T5IGD0_9PROT</name>
<comment type="caution">
    <text evidence="2">The sequence shown here is derived from an EMBL/GenBank/DDBJ whole genome shotgun (WGS) entry which is preliminary data.</text>
</comment>
<dbReference type="EMBL" id="QAOK01000003">
    <property type="protein sequence ID" value="PTQ82861.1"/>
    <property type="molecule type" value="Genomic_DNA"/>
</dbReference>
<dbReference type="InterPro" id="IPR021026">
    <property type="entry name" value="Filamn_hemagglutn_DUF3739"/>
</dbReference>
<protein>
    <submittedName>
        <fullName evidence="2">Filamentous hemagglutinin-like outer membrane protein</fullName>
    </submittedName>
</protein>
<dbReference type="Proteomes" id="UP000244152">
    <property type="component" value="Unassembled WGS sequence"/>
</dbReference>
<dbReference type="Pfam" id="PF12545">
    <property type="entry name" value="DUF3739"/>
    <property type="match status" value="1"/>
</dbReference>
<evidence type="ECO:0000259" key="1">
    <source>
        <dbReference type="Pfam" id="PF12545"/>
    </source>
</evidence>
<sequence>MRALNADTQRIMVREMVYSALRTTGRDFNNPNSAYAGNYERGYAALERVFPGLREKNEDGSFKNYQGEINLFASRIKTERGGNIEFMVPGGGVVVGLSNTPEVLVNTGNDVLGMLTVAKGNVRGFARDHILVNQSRILTVGGGYVLLWSSEGDIDAGKGKKTATAVPPPVIRVDAQGNVTQELQGAASGSGIGALSSGGIKAGDIDLIAPRGR</sequence>
<evidence type="ECO:0000313" key="2">
    <source>
        <dbReference type="EMBL" id="PTQ82861.1"/>
    </source>
</evidence>
<reference evidence="2 3" key="1">
    <citation type="submission" date="2018-04" db="EMBL/GenBank/DDBJ databases">
        <title>Active sludge and wastewater microbial communities from Klosterneuburg, Austria.</title>
        <authorList>
            <person name="Wagner M."/>
        </authorList>
    </citation>
    <scope>NUCLEOTIDE SEQUENCE [LARGE SCALE GENOMIC DNA]</scope>
    <source>
        <strain evidence="2 3">Nl12</strain>
    </source>
</reference>
<dbReference type="AlphaFoldDB" id="A0A2T5IGD0"/>
<gene>
    <name evidence="2" type="ORF">C8R21_103141</name>
</gene>
<accession>A0A2T5IGD0</accession>